<dbReference type="Pfam" id="PF00254">
    <property type="entry name" value="FKBP_C"/>
    <property type="match status" value="1"/>
</dbReference>
<evidence type="ECO:0000256" key="2">
    <source>
        <dbReference type="ARBA" id="ARBA00013194"/>
    </source>
</evidence>
<dbReference type="InterPro" id="IPR046357">
    <property type="entry name" value="PPIase_dom_sf"/>
</dbReference>
<organism evidence="7">
    <name type="scientific">Chrysotila carterae</name>
    <name type="common">Marine alga</name>
    <name type="synonym">Syracosphaera carterae</name>
    <dbReference type="NCBI Taxonomy" id="13221"/>
    <lineage>
        <taxon>Eukaryota</taxon>
        <taxon>Haptista</taxon>
        <taxon>Haptophyta</taxon>
        <taxon>Prymnesiophyceae</taxon>
        <taxon>Isochrysidales</taxon>
        <taxon>Isochrysidaceae</taxon>
        <taxon>Chrysotila</taxon>
    </lineage>
</organism>
<evidence type="ECO:0000256" key="5">
    <source>
        <dbReference type="PROSITE-ProRule" id="PRU00277"/>
    </source>
</evidence>
<evidence type="ECO:0000259" key="6">
    <source>
        <dbReference type="PROSITE" id="PS50059"/>
    </source>
</evidence>
<feature type="domain" description="PPIase FKBP-type" evidence="6">
    <location>
        <begin position="108"/>
        <end position="202"/>
    </location>
</feature>
<keyword evidence="3 5" id="KW-0697">Rotamase</keyword>
<keyword evidence="4 5" id="KW-0413">Isomerase</keyword>
<evidence type="ECO:0000313" key="7">
    <source>
        <dbReference type="EMBL" id="CAE0758773.1"/>
    </source>
</evidence>
<dbReference type="Gene3D" id="3.10.50.40">
    <property type="match status" value="1"/>
</dbReference>
<evidence type="ECO:0000256" key="4">
    <source>
        <dbReference type="ARBA" id="ARBA00023235"/>
    </source>
</evidence>
<dbReference type="EMBL" id="HBIZ01018191">
    <property type="protein sequence ID" value="CAE0758773.1"/>
    <property type="molecule type" value="Transcribed_RNA"/>
</dbReference>
<dbReference type="GO" id="GO:0003755">
    <property type="term" value="F:peptidyl-prolyl cis-trans isomerase activity"/>
    <property type="evidence" value="ECO:0007669"/>
    <property type="project" value="UniProtKB-KW"/>
</dbReference>
<name>A0A7S4B9G1_CHRCT</name>
<evidence type="ECO:0000256" key="1">
    <source>
        <dbReference type="ARBA" id="ARBA00000971"/>
    </source>
</evidence>
<sequence>MSLEISGVRTMAADLRLAVGMLSLAAAAGLTVPATHMGAISFQNALVTRASAPAMSASWKPARRDALWAAAASVLLAASPVRAEEVTTSSGLKYSVVKSGNGGQPAVGDLIAIRFKGKVAATGAVFDDILESPEPYYTRVGSGNVLAGVEEAVKLMHSGDTWDLTIPGDLAFGSKGRSASPGKPRIPPGAVIDFRLELVAVPGKDDDIIEQNGIID</sequence>
<accession>A0A7S4B9G1</accession>
<dbReference type="PANTHER" id="PTHR43811">
    <property type="entry name" value="FKBP-TYPE PEPTIDYL-PROLYL CIS-TRANS ISOMERASE FKPA"/>
    <property type="match status" value="1"/>
</dbReference>
<comment type="catalytic activity">
    <reaction evidence="1 5">
        <text>[protein]-peptidylproline (omega=180) = [protein]-peptidylproline (omega=0)</text>
        <dbReference type="Rhea" id="RHEA:16237"/>
        <dbReference type="Rhea" id="RHEA-COMP:10747"/>
        <dbReference type="Rhea" id="RHEA-COMP:10748"/>
        <dbReference type="ChEBI" id="CHEBI:83833"/>
        <dbReference type="ChEBI" id="CHEBI:83834"/>
        <dbReference type="EC" id="5.2.1.8"/>
    </reaction>
</comment>
<protein>
    <recommendedName>
        <fullName evidence="2 5">peptidylprolyl isomerase</fullName>
        <ecNumber evidence="2 5">5.2.1.8</ecNumber>
    </recommendedName>
</protein>
<dbReference type="EC" id="5.2.1.8" evidence="2 5"/>
<dbReference type="PANTHER" id="PTHR43811:SF19">
    <property type="entry name" value="39 KDA FK506-BINDING NUCLEAR PROTEIN"/>
    <property type="match status" value="1"/>
</dbReference>
<dbReference type="InterPro" id="IPR001179">
    <property type="entry name" value="PPIase_FKBP_dom"/>
</dbReference>
<gene>
    <name evidence="7" type="ORF">PCAR00345_LOCUS11367</name>
</gene>
<dbReference type="AlphaFoldDB" id="A0A7S4B9G1"/>
<evidence type="ECO:0000256" key="3">
    <source>
        <dbReference type="ARBA" id="ARBA00023110"/>
    </source>
</evidence>
<reference evidence="7" key="1">
    <citation type="submission" date="2021-01" db="EMBL/GenBank/DDBJ databases">
        <authorList>
            <person name="Corre E."/>
            <person name="Pelletier E."/>
            <person name="Niang G."/>
            <person name="Scheremetjew M."/>
            <person name="Finn R."/>
            <person name="Kale V."/>
            <person name="Holt S."/>
            <person name="Cochrane G."/>
            <person name="Meng A."/>
            <person name="Brown T."/>
            <person name="Cohen L."/>
        </authorList>
    </citation>
    <scope>NUCLEOTIDE SEQUENCE</scope>
    <source>
        <strain evidence="7">CCMP645</strain>
    </source>
</reference>
<proteinExistence type="predicted"/>
<dbReference type="PROSITE" id="PS50059">
    <property type="entry name" value="FKBP_PPIASE"/>
    <property type="match status" value="1"/>
</dbReference>
<dbReference type="SUPFAM" id="SSF54534">
    <property type="entry name" value="FKBP-like"/>
    <property type="match status" value="1"/>
</dbReference>